<comment type="function">
    <text evidence="3">Acts as a calcium sensor. CBL proteins interact with CIPK serine-threonine protein kinases. Binding of a CBL protein to the regulatory NAF domain of a CIPK protein lead to the activation of the kinase in a calcium-dependent manner.</text>
</comment>
<sequence>MKQRRVIVDPDLLSSQTRFTVKEVKYLNYLFRKLGSALVDDGFINREEFKLGLFRESKKSIFADRMFDLFDSKHDGVIDFGEFVTSLSIFHPDTPQAEKAIFAFNLYDIWQTGFIEKEEVKEMITELLNELDLILTEDIIEVIIDKAFEEADSKEDGKIDLEEWKDFAFRKPSLLRNMTIPYLKDITTFPSFVMRSDRGDEM</sequence>
<dbReference type="GO" id="GO:0019900">
    <property type="term" value="F:kinase binding"/>
    <property type="evidence" value="ECO:0007669"/>
    <property type="project" value="UniProtKB-UniRule"/>
</dbReference>
<comment type="subunit">
    <text evidence="3">Homodimer. Interacts with CIPK.</text>
</comment>
<keyword evidence="3" id="KW-0479">Metal-binding</keyword>
<feature type="domain" description="EF-hand" evidence="4">
    <location>
        <begin position="58"/>
        <end position="93"/>
    </location>
</feature>
<evidence type="ECO:0000256" key="1">
    <source>
        <dbReference type="ARBA" id="ARBA00022737"/>
    </source>
</evidence>
<dbReference type="Proteomes" id="UP001634393">
    <property type="component" value="Unassembled WGS sequence"/>
</dbReference>
<feature type="domain" description="EF-hand" evidence="4">
    <location>
        <begin position="139"/>
        <end position="174"/>
    </location>
</feature>
<dbReference type="PANTHER" id="PTHR23056:SF108">
    <property type="entry name" value="CALCINEURIN B-LIKE PROTEIN 5"/>
    <property type="match status" value="1"/>
</dbReference>
<keyword evidence="3" id="KW-0472">Membrane</keyword>
<evidence type="ECO:0000256" key="3">
    <source>
        <dbReference type="RuleBase" id="RU369080"/>
    </source>
</evidence>
<comment type="caution">
    <text evidence="5">The sequence shown here is derived from an EMBL/GenBank/DDBJ whole genome shotgun (WGS) entry which is preliminary data.</text>
</comment>
<accession>A0ABD3TS16</accession>
<dbReference type="PANTHER" id="PTHR23056">
    <property type="entry name" value="CALCINEURIN B"/>
    <property type="match status" value="1"/>
</dbReference>
<dbReference type="InterPro" id="IPR002048">
    <property type="entry name" value="EF_hand_dom"/>
</dbReference>
<proteinExistence type="inferred from homology"/>
<reference evidence="5 6" key="1">
    <citation type="submission" date="2024-12" db="EMBL/GenBank/DDBJ databases">
        <title>The unique morphological basis and parallel evolutionary history of personate flowers in Penstemon.</title>
        <authorList>
            <person name="Depatie T.H."/>
            <person name="Wessinger C.A."/>
        </authorList>
    </citation>
    <scope>NUCLEOTIDE SEQUENCE [LARGE SCALE GENOMIC DNA]</scope>
    <source>
        <strain evidence="5">WTNN_2</strain>
        <tissue evidence="5">Leaf</tissue>
    </source>
</reference>
<organism evidence="5 6">
    <name type="scientific">Penstemon smallii</name>
    <dbReference type="NCBI Taxonomy" id="265156"/>
    <lineage>
        <taxon>Eukaryota</taxon>
        <taxon>Viridiplantae</taxon>
        <taxon>Streptophyta</taxon>
        <taxon>Embryophyta</taxon>
        <taxon>Tracheophyta</taxon>
        <taxon>Spermatophyta</taxon>
        <taxon>Magnoliopsida</taxon>
        <taxon>eudicotyledons</taxon>
        <taxon>Gunneridae</taxon>
        <taxon>Pentapetalae</taxon>
        <taxon>asterids</taxon>
        <taxon>lamiids</taxon>
        <taxon>Lamiales</taxon>
        <taxon>Plantaginaceae</taxon>
        <taxon>Cheloneae</taxon>
        <taxon>Penstemon</taxon>
    </lineage>
</organism>
<evidence type="ECO:0000313" key="5">
    <source>
        <dbReference type="EMBL" id="KAL3839550.1"/>
    </source>
</evidence>
<dbReference type="InterPro" id="IPR011992">
    <property type="entry name" value="EF-hand-dom_pair"/>
</dbReference>
<keyword evidence="3" id="KW-0106">Calcium</keyword>
<protein>
    <recommendedName>
        <fullName evidence="3">Calcineurin B-like protein</fullName>
    </recommendedName>
</protein>
<dbReference type="CDD" id="cd00051">
    <property type="entry name" value="EFh"/>
    <property type="match status" value="1"/>
</dbReference>
<evidence type="ECO:0000259" key="4">
    <source>
        <dbReference type="PROSITE" id="PS50222"/>
    </source>
</evidence>
<gene>
    <name evidence="5" type="ORF">ACJIZ3_024141</name>
</gene>
<dbReference type="FunFam" id="1.10.238.10:FF:000073">
    <property type="entry name" value="calcineurin B-like protein 3"/>
    <property type="match status" value="1"/>
</dbReference>
<name>A0ABD3TS16_9LAMI</name>
<dbReference type="PRINTS" id="PR00450">
    <property type="entry name" value="RECOVERIN"/>
</dbReference>
<dbReference type="EMBL" id="JBJXBP010000003">
    <property type="protein sequence ID" value="KAL3839550.1"/>
    <property type="molecule type" value="Genomic_DNA"/>
</dbReference>
<dbReference type="GO" id="GO:0005509">
    <property type="term" value="F:calcium ion binding"/>
    <property type="evidence" value="ECO:0007669"/>
    <property type="project" value="UniProtKB-UniRule"/>
</dbReference>
<dbReference type="GO" id="GO:0016020">
    <property type="term" value="C:membrane"/>
    <property type="evidence" value="ECO:0007669"/>
    <property type="project" value="UniProtKB-SubCell"/>
</dbReference>
<dbReference type="AlphaFoldDB" id="A0ABD3TS16"/>
<evidence type="ECO:0000256" key="2">
    <source>
        <dbReference type="ARBA" id="ARBA00023774"/>
    </source>
</evidence>
<comment type="subcellular location">
    <subcellularLocation>
        <location evidence="3">Membrane</location>
    </subcellularLocation>
</comment>
<evidence type="ECO:0000313" key="6">
    <source>
        <dbReference type="Proteomes" id="UP001634393"/>
    </source>
</evidence>
<dbReference type="Pfam" id="PF13499">
    <property type="entry name" value="EF-hand_7"/>
    <property type="match status" value="1"/>
</dbReference>
<dbReference type="Gene3D" id="1.10.238.10">
    <property type="entry name" value="EF-hand"/>
    <property type="match status" value="1"/>
</dbReference>
<dbReference type="InterPro" id="IPR045198">
    <property type="entry name" value="CNBL1-10"/>
</dbReference>
<dbReference type="PROSITE" id="PS50222">
    <property type="entry name" value="EF_HAND_2"/>
    <property type="match status" value="3"/>
</dbReference>
<feature type="domain" description="EF-hand" evidence="4">
    <location>
        <begin position="95"/>
        <end position="130"/>
    </location>
</feature>
<keyword evidence="1 3" id="KW-0677">Repeat</keyword>
<dbReference type="SUPFAM" id="SSF47473">
    <property type="entry name" value="EF-hand"/>
    <property type="match status" value="1"/>
</dbReference>
<dbReference type="Pfam" id="PF13202">
    <property type="entry name" value="EF-hand_5"/>
    <property type="match status" value="1"/>
</dbReference>
<dbReference type="SMART" id="SM00054">
    <property type="entry name" value="EFh"/>
    <property type="match status" value="3"/>
</dbReference>
<comment type="similarity">
    <text evidence="2 3">Belongs to the calcineurin regulatory subunit family.</text>
</comment>
<keyword evidence="6" id="KW-1185">Reference proteome</keyword>
<dbReference type="GO" id="GO:0019722">
    <property type="term" value="P:calcium-mediated signaling"/>
    <property type="evidence" value="ECO:0007669"/>
    <property type="project" value="UniProtKB-UniRule"/>
</dbReference>